<gene>
    <name evidence="5" type="ORF">SOASR030_07570</name>
</gene>
<keyword evidence="3" id="KW-0520">NAD</keyword>
<dbReference type="Proteomes" id="UP001058124">
    <property type="component" value="Unassembled WGS sequence"/>
</dbReference>
<keyword evidence="6" id="KW-1185">Reference proteome</keyword>
<dbReference type="PROSITE" id="PS00061">
    <property type="entry name" value="ADH_SHORT"/>
    <property type="match status" value="1"/>
</dbReference>
<dbReference type="PANTHER" id="PTHR24321:SF8">
    <property type="entry name" value="ESTRADIOL 17-BETA-DEHYDROGENASE 8-RELATED"/>
    <property type="match status" value="1"/>
</dbReference>
<evidence type="ECO:0000313" key="6">
    <source>
        <dbReference type="Proteomes" id="UP001058124"/>
    </source>
</evidence>
<evidence type="ECO:0000256" key="1">
    <source>
        <dbReference type="ARBA" id="ARBA00006484"/>
    </source>
</evidence>
<dbReference type="Gene3D" id="3.40.50.720">
    <property type="entry name" value="NAD(P)-binding Rossmann-like Domain"/>
    <property type="match status" value="1"/>
</dbReference>
<organism evidence="5 6">
    <name type="scientific">Leminorella grimontii</name>
    <dbReference type="NCBI Taxonomy" id="82981"/>
    <lineage>
        <taxon>Bacteria</taxon>
        <taxon>Pseudomonadati</taxon>
        <taxon>Pseudomonadota</taxon>
        <taxon>Gammaproteobacteria</taxon>
        <taxon>Enterobacterales</taxon>
        <taxon>Budviciaceae</taxon>
        <taxon>Leminorella</taxon>
    </lineage>
</organism>
<evidence type="ECO:0000313" key="5">
    <source>
        <dbReference type="EMBL" id="GKX54645.1"/>
    </source>
</evidence>
<dbReference type="PRINTS" id="PR00080">
    <property type="entry name" value="SDRFAMILY"/>
</dbReference>
<evidence type="ECO:0000259" key="4">
    <source>
        <dbReference type="SMART" id="SM00822"/>
    </source>
</evidence>
<dbReference type="Pfam" id="PF13561">
    <property type="entry name" value="adh_short_C2"/>
    <property type="match status" value="1"/>
</dbReference>
<proteinExistence type="inferred from homology"/>
<dbReference type="GO" id="GO:0016491">
    <property type="term" value="F:oxidoreductase activity"/>
    <property type="evidence" value="ECO:0007669"/>
    <property type="project" value="UniProtKB-KW"/>
</dbReference>
<dbReference type="InterPro" id="IPR002347">
    <property type="entry name" value="SDR_fam"/>
</dbReference>
<evidence type="ECO:0000256" key="2">
    <source>
        <dbReference type="ARBA" id="ARBA00023002"/>
    </source>
</evidence>
<dbReference type="SMART" id="SM00822">
    <property type="entry name" value="PKS_KR"/>
    <property type="match status" value="1"/>
</dbReference>
<dbReference type="EMBL" id="BRLH01000001">
    <property type="protein sequence ID" value="GKX54645.1"/>
    <property type="molecule type" value="Genomic_DNA"/>
</dbReference>
<keyword evidence="2" id="KW-0560">Oxidoreductase</keyword>
<accession>A0AAV5MXR5</accession>
<comment type="similarity">
    <text evidence="1">Belongs to the short-chain dehydrogenases/reductases (SDR) family.</text>
</comment>
<reference evidence="5" key="1">
    <citation type="submission" date="2022-06" db="EMBL/GenBank/DDBJ databases">
        <title>Draft genome sequences of Leminorella grimontii str. JCM5902.</title>
        <authorList>
            <person name="Wakabayashi Y."/>
            <person name="Kojima K."/>
        </authorList>
    </citation>
    <scope>NUCLEOTIDE SEQUENCE</scope>
    <source>
        <strain evidence="5">JCM 5902</strain>
    </source>
</reference>
<dbReference type="SUPFAM" id="SSF51735">
    <property type="entry name" value="NAD(P)-binding Rossmann-fold domains"/>
    <property type="match status" value="1"/>
</dbReference>
<dbReference type="InterPro" id="IPR057326">
    <property type="entry name" value="KR_dom"/>
</dbReference>
<evidence type="ECO:0000256" key="3">
    <source>
        <dbReference type="ARBA" id="ARBA00023027"/>
    </source>
</evidence>
<dbReference type="PANTHER" id="PTHR24321">
    <property type="entry name" value="DEHYDROGENASES, SHORT CHAIN"/>
    <property type="match status" value="1"/>
</dbReference>
<dbReference type="AlphaFoldDB" id="A0AAV5MXR5"/>
<dbReference type="PRINTS" id="PR00081">
    <property type="entry name" value="GDHRDH"/>
</dbReference>
<name>A0AAV5MXR5_9GAMM</name>
<feature type="domain" description="Ketoreductase" evidence="4">
    <location>
        <begin position="6"/>
        <end position="187"/>
    </location>
</feature>
<comment type="caution">
    <text evidence="5">The sequence shown here is derived from an EMBL/GenBank/DDBJ whole genome shotgun (WGS) entry which is preliminary data.</text>
</comment>
<dbReference type="InterPro" id="IPR020904">
    <property type="entry name" value="Sc_DH/Rdtase_CS"/>
</dbReference>
<dbReference type="FunFam" id="3.40.50.720:FF:000084">
    <property type="entry name" value="Short-chain dehydrogenase reductase"/>
    <property type="match status" value="1"/>
</dbReference>
<sequence>MDFHGKVAIVTGSTNGIGEAVADCLYQRGASVVIASRSKRLVENKAKSLSPDGERVLGIQCDVSDPAQVERLINDTVSYFGRLDLAVNSAGTTGDHDKSLPEQTIENWERVIATTLSGVFYCMKYEIPEMLKSEGGVIVNLSAVNGFVGIAGLAPYTVAKHGVIGLTQTAALEFADKGIRVNAVAPGYVGTPRVNALPENVLKSFADSHPMKRLAKMEEVAEFIMFLLSDKSGFCTGGIYPIDGGYLSQ</sequence>
<dbReference type="InterPro" id="IPR036291">
    <property type="entry name" value="NAD(P)-bd_dom_sf"/>
</dbReference>
<protein>
    <submittedName>
        <fullName evidence="5">Short-chain dehydrogenase</fullName>
    </submittedName>
</protein>
<dbReference type="RefSeq" id="WP_027273184.1">
    <property type="nucleotide sequence ID" value="NZ_BRLH01000001.1"/>
</dbReference>